<evidence type="ECO:0000313" key="2">
    <source>
        <dbReference type="EMBL" id="GGF23589.1"/>
    </source>
</evidence>
<dbReference type="EMBL" id="BMKP01000009">
    <property type="protein sequence ID" value="GGF23589.1"/>
    <property type="molecule type" value="Genomic_DNA"/>
</dbReference>
<name>A0ABQ1US63_9FLAO</name>
<evidence type="ECO:0000256" key="1">
    <source>
        <dbReference type="SAM" id="SignalP"/>
    </source>
</evidence>
<sequence length="137" mass="15851">MKKNINKNIVLLLIVMLCLSCDPPHSIEFINNADSELKIKFKIDSTVTTYDLDYAENKKGDSIVFNIKEKDTASLDFGIGTWSESEIRRQVNSFNTLEIENSDFKKTLKSKREMEKFLIENREDGIGWKTKIIIEVK</sequence>
<comment type="caution">
    <text evidence="2">The sequence shown here is derived from an EMBL/GenBank/DDBJ whole genome shotgun (WGS) entry which is preliminary data.</text>
</comment>
<feature type="signal peptide" evidence="1">
    <location>
        <begin position="1"/>
        <end position="26"/>
    </location>
</feature>
<feature type="chain" id="PRO_5045204323" description="Lipoprotein" evidence="1">
    <location>
        <begin position="27"/>
        <end position="137"/>
    </location>
</feature>
<organism evidence="2 3">
    <name type="scientific">Flavobacterium limi</name>
    <dbReference type="NCBI Taxonomy" id="2045105"/>
    <lineage>
        <taxon>Bacteria</taxon>
        <taxon>Pseudomonadati</taxon>
        <taxon>Bacteroidota</taxon>
        <taxon>Flavobacteriia</taxon>
        <taxon>Flavobacteriales</taxon>
        <taxon>Flavobacteriaceae</taxon>
        <taxon>Flavobacterium</taxon>
    </lineage>
</organism>
<evidence type="ECO:0000313" key="3">
    <source>
        <dbReference type="Proteomes" id="UP000655016"/>
    </source>
</evidence>
<accession>A0ABQ1US63</accession>
<protein>
    <recommendedName>
        <fullName evidence="4">Lipoprotein</fullName>
    </recommendedName>
</protein>
<evidence type="ECO:0008006" key="4">
    <source>
        <dbReference type="Google" id="ProtNLM"/>
    </source>
</evidence>
<reference evidence="3" key="1">
    <citation type="journal article" date="2019" name="Int. J. Syst. Evol. Microbiol.">
        <title>The Global Catalogue of Microorganisms (GCM) 10K type strain sequencing project: providing services to taxonomists for standard genome sequencing and annotation.</title>
        <authorList>
            <consortium name="The Broad Institute Genomics Platform"/>
            <consortium name="The Broad Institute Genome Sequencing Center for Infectious Disease"/>
            <person name="Wu L."/>
            <person name="Ma J."/>
        </authorList>
    </citation>
    <scope>NUCLEOTIDE SEQUENCE [LARGE SCALE GENOMIC DNA]</scope>
    <source>
        <strain evidence="3">CGMCC 1.16060</strain>
    </source>
</reference>
<proteinExistence type="predicted"/>
<dbReference type="Proteomes" id="UP000655016">
    <property type="component" value="Unassembled WGS sequence"/>
</dbReference>
<keyword evidence="3" id="KW-1185">Reference proteome</keyword>
<dbReference type="RefSeq" id="WP_163395840.1">
    <property type="nucleotide sequence ID" value="NZ_BMKP01000009.1"/>
</dbReference>
<gene>
    <name evidence="2" type="ORF">GCM10011518_36120</name>
</gene>
<keyword evidence="1" id="KW-0732">Signal</keyword>